<dbReference type="Pfam" id="PF00459">
    <property type="entry name" value="Inositol_P"/>
    <property type="match status" value="1"/>
</dbReference>
<accession>E4TWH3</accession>
<keyword evidence="1" id="KW-0460">Magnesium</keyword>
<feature type="binding site" evidence="1">
    <location>
        <position position="81"/>
    </location>
    <ligand>
        <name>Mg(2+)</name>
        <dbReference type="ChEBI" id="CHEBI:18420"/>
        <label>1</label>
        <note>catalytic</note>
    </ligand>
</feature>
<proteinExistence type="predicted"/>
<sequence length="242" mass="27100">MSDFVNAAIAACQEIAALLEEGDSSLYLLHEEGAGGDISNGVDLKAEAICFNRLSPYGSVFSEESGWMSPESSINIILDPIDGSDNFISRLPYYGISIARVTEGNTTEALVCNLANGDIFVRTQNEYYTTTLRASSQKHEITINRSAKIGLFEKAPEHPDLVRKLMEKKLKFRSPGALALSLAYAPYVKYVLFLGTMRPYDIQAGLYLSEHLYVFNDDRYILMCADKELFEQIRSIVEKEYF</sequence>
<dbReference type="STRING" id="709032.Sulku_1128"/>
<feature type="binding site" evidence="1">
    <location>
        <position position="82"/>
    </location>
    <ligand>
        <name>Mg(2+)</name>
        <dbReference type="ChEBI" id="CHEBI:18420"/>
        <label>1</label>
        <note>catalytic</note>
    </ligand>
</feature>
<reference evidence="2 3" key="1">
    <citation type="journal article" date="2012" name="Stand. Genomic Sci.">
        <title>Complete genome sequence of the sulfur compounds oxidizing chemolithoautotroph Sulfuricurvum kujiense type strain (YK-1(T)).</title>
        <authorList>
            <person name="Han C."/>
            <person name="Kotsyurbenko O."/>
            <person name="Chertkov O."/>
            <person name="Held B."/>
            <person name="Lapidus A."/>
            <person name="Nolan M."/>
            <person name="Lucas S."/>
            <person name="Hammon N."/>
            <person name="Deshpande S."/>
            <person name="Cheng J.F."/>
            <person name="Tapia R."/>
            <person name="Goodwin L.A."/>
            <person name="Pitluck S."/>
            <person name="Liolios K."/>
            <person name="Pagani I."/>
            <person name="Ivanova N."/>
            <person name="Mavromatis K."/>
            <person name="Mikhailova N."/>
            <person name="Pati A."/>
            <person name="Chen A."/>
            <person name="Palaniappan K."/>
            <person name="Land M."/>
            <person name="Hauser L."/>
            <person name="Chang Y.J."/>
            <person name="Jeffries C.D."/>
            <person name="Brambilla E.M."/>
            <person name="Rohde M."/>
            <person name="Spring S."/>
            <person name="Sikorski J."/>
            <person name="Goker M."/>
            <person name="Woyke T."/>
            <person name="Bristow J."/>
            <person name="Eisen J.A."/>
            <person name="Markowitz V."/>
            <person name="Hugenholtz P."/>
            <person name="Kyrpides N.C."/>
            <person name="Klenk H.P."/>
            <person name="Detter J.C."/>
        </authorList>
    </citation>
    <scope>NUCLEOTIDE SEQUENCE [LARGE SCALE GENOMIC DNA]</scope>
    <source>
        <strain evidence="3">ATCC BAA-921 / DSM 16994 / JCM 11577 / YK-1</strain>
    </source>
</reference>
<dbReference type="GO" id="GO:0046872">
    <property type="term" value="F:metal ion binding"/>
    <property type="evidence" value="ECO:0007669"/>
    <property type="project" value="UniProtKB-KW"/>
</dbReference>
<name>E4TWH3_SULKY</name>
<dbReference type="InterPro" id="IPR000760">
    <property type="entry name" value="Inositol_monophosphatase-like"/>
</dbReference>
<keyword evidence="3" id="KW-1185">Reference proteome</keyword>
<evidence type="ECO:0000256" key="1">
    <source>
        <dbReference type="PIRSR" id="PIRSR600760-2"/>
    </source>
</evidence>
<dbReference type="RefSeq" id="WP_013459988.1">
    <property type="nucleotide sequence ID" value="NC_014762.1"/>
</dbReference>
<dbReference type="SUPFAM" id="SSF56655">
    <property type="entry name" value="Carbohydrate phosphatase"/>
    <property type="match status" value="1"/>
</dbReference>
<feature type="binding site" evidence="1">
    <location>
        <position position="201"/>
    </location>
    <ligand>
        <name>Mg(2+)</name>
        <dbReference type="ChEBI" id="CHEBI:18420"/>
        <label>1</label>
        <note>catalytic</note>
    </ligand>
</feature>
<feature type="binding site" evidence="1">
    <location>
        <position position="79"/>
    </location>
    <ligand>
        <name>Mg(2+)</name>
        <dbReference type="ChEBI" id="CHEBI:18420"/>
        <label>1</label>
        <note>catalytic</note>
    </ligand>
</feature>
<protein>
    <submittedName>
        <fullName evidence="2">Inositol monophosphatase</fullName>
    </submittedName>
</protein>
<dbReference type="AlphaFoldDB" id="E4TWH3"/>
<dbReference type="EMBL" id="CP002355">
    <property type="protein sequence ID" value="ADR33791.1"/>
    <property type="molecule type" value="Genomic_DNA"/>
</dbReference>
<evidence type="ECO:0000313" key="2">
    <source>
        <dbReference type="EMBL" id="ADR33791.1"/>
    </source>
</evidence>
<dbReference type="eggNOG" id="COG0483">
    <property type="taxonomic scope" value="Bacteria"/>
</dbReference>
<keyword evidence="1" id="KW-0479">Metal-binding</keyword>
<dbReference type="KEGG" id="sku:Sulku_1128"/>
<dbReference type="Gene3D" id="3.30.540.10">
    <property type="entry name" value="Fructose-1,6-Bisphosphatase, subunit A, domain 1"/>
    <property type="match status" value="1"/>
</dbReference>
<dbReference type="OrthoDB" id="5329730at2"/>
<comment type="cofactor">
    <cofactor evidence="1">
        <name>Mg(2+)</name>
        <dbReference type="ChEBI" id="CHEBI:18420"/>
    </cofactor>
</comment>
<gene>
    <name evidence="2" type="ordered locus">Sulku_1128</name>
</gene>
<dbReference type="HOGENOM" id="CLU_044118_5_1_7"/>
<feature type="binding site" evidence="1">
    <location>
        <position position="63"/>
    </location>
    <ligand>
        <name>Mg(2+)</name>
        <dbReference type="ChEBI" id="CHEBI:18420"/>
        <label>1</label>
        <note>catalytic</note>
    </ligand>
</feature>
<organism evidence="2 3">
    <name type="scientific">Sulfuricurvum kujiense (strain ATCC BAA-921 / DSM 16994 / JCM 11577 / YK-1)</name>
    <dbReference type="NCBI Taxonomy" id="709032"/>
    <lineage>
        <taxon>Bacteria</taxon>
        <taxon>Pseudomonadati</taxon>
        <taxon>Campylobacterota</taxon>
        <taxon>Epsilonproteobacteria</taxon>
        <taxon>Campylobacterales</taxon>
        <taxon>Sulfurimonadaceae</taxon>
        <taxon>Sulfuricurvum</taxon>
    </lineage>
</organism>
<evidence type="ECO:0000313" key="3">
    <source>
        <dbReference type="Proteomes" id="UP000008721"/>
    </source>
</evidence>
<dbReference type="Proteomes" id="UP000008721">
    <property type="component" value="Chromosome"/>
</dbReference>